<dbReference type="Proteomes" id="UP000198634">
    <property type="component" value="Unassembled WGS sequence"/>
</dbReference>
<keyword evidence="3" id="KW-1185">Reference proteome</keyword>
<dbReference type="PANTHER" id="PTHR42927">
    <property type="entry name" value="HELICASE SUPERFAMILY 1 AND 2 DOMAIN-CONTAINING PROTEIN"/>
    <property type="match status" value="1"/>
</dbReference>
<gene>
    <name evidence="2" type="ORF">SAMN04488092_101484</name>
</gene>
<name>A0A1H8ZL15_9RHOB</name>
<evidence type="ECO:0000259" key="1">
    <source>
        <dbReference type="Pfam" id="PF18766"/>
    </source>
</evidence>
<evidence type="ECO:0000313" key="3">
    <source>
        <dbReference type="Proteomes" id="UP000198634"/>
    </source>
</evidence>
<dbReference type="AlphaFoldDB" id="A0A1H8ZL15"/>
<reference evidence="2 3" key="1">
    <citation type="submission" date="2016-10" db="EMBL/GenBank/DDBJ databases">
        <authorList>
            <person name="de Groot N.N."/>
        </authorList>
    </citation>
    <scope>NUCLEOTIDE SEQUENCE [LARGE SCALE GENOMIC DNA]</scope>
    <source>
        <strain evidence="2 3">DSM 22007</strain>
    </source>
</reference>
<accession>A0A1H8ZL15</accession>
<dbReference type="Gene3D" id="3.40.50.300">
    <property type="entry name" value="P-loop containing nucleotide triphosphate hydrolases"/>
    <property type="match status" value="1"/>
</dbReference>
<feature type="domain" description="SWI2/SNF2 ATPase" evidence="1">
    <location>
        <begin position="26"/>
        <end position="132"/>
    </location>
</feature>
<dbReference type="InterPro" id="IPR040980">
    <property type="entry name" value="SWI2_SNF2"/>
</dbReference>
<dbReference type="SUPFAM" id="SSF52540">
    <property type="entry name" value="P-loop containing nucleoside triphosphate hydrolases"/>
    <property type="match status" value="1"/>
</dbReference>
<dbReference type="InterPro" id="IPR027417">
    <property type="entry name" value="P-loop_NTPase"/>
</dbReference>
<dbReference type="STRING" id="657014.SAMN04488092_101484"/>
<organism evidence="2 3">
    <name type="scientific">Thalassovita taeanensis</name>
    <dbReference type="NCBI Taxonomy" id="657014"/>
    <lineage>
        <taxon>Bacteria</taxon>
        <taxon>Pseudomonadati</taxon>
        <taxon>Pseudomonadota</taxon>
        <taxon>Alphaproteobacteria</taxon>
        <taxon>Rhodobacterales</taxon>
        <taxon>Roseobacteraceae</taxon>
        <taxon>Thalassovita</taxon>
    </lineage>
</organism>
<dbReference type="Pfam" id="PF18766">
    <property type="entry name" value="SWI2_SNF2"/>
    <property type="match status" value="1"/>
</dbReference>
<dbReference type="PANTHER" id="PTHR42927:SF1">
    <property type="entry name" value="HELICASE SUPERFAMILY 1 AND 2 DOMAIN-CONTAINING PROTEIN"/>
    <property type="match status" value="1"/>
</dbReference>
<proteinExistence type="predicted"/>
<protein>
    <submittedName>
        <fullName evidence="2">Type I restriction enzyme, R subunit</fullName>
    </submittedName>
</protein>
<dbReference type="EMBL" id="FOEP01000001">
    <property type="protein sequence ID" value="SEP64981.1"/>
    <property type="molecule type" value="Genomic_DNA"/>
</dbReference>
<sequence>MPIWAATDATAPALFGKAVLIVLTYQQLDAVHKLLTDAKTKGGGQNGLTQNSAGSGKSNTIAWAAHQIINLHDDEDGPLFDTAIIVTDRLVFGGFAQTAGVVKNIDGTPRDQKQAIEGGARIIIPTIQKFRTEHL</sequence>
<evidence type="ECO:0000313" key="2">
    <source>
        <dbReference type="EMBL" id="SEP64981.1"/>
    </source>
</evidence>